<evidence type="ECO:0000313" key="4">
    <source>
        <dbReference type="Proteomes" id="UP000292373"/>
    </source>
</evidence>
<dbReference type="Proteomes" id="UP000292373">
    <property type="component" value="Unassembled WGS sequence"/>
</dbReference>
<comment type="caution">
    <text evidence="3">The sequence shown here is derived from an EMBL/GenBank/DDBJ whole genome shotgun (WGS) entry which is preliminary data.</text>
</comment>
<dbReference type="InterPro" id="IPR000182">
    <property type="entry name" value="GNAT_dom"/>
</dbReference>
<dbReference type="InterPro" id="IPR016181">
    <property type="entry name" value="Acyl_CoA_acyltransferase"/>
</dbReference>
<dbReference type="AlphaFoldDB" id="A0A4Q9KAU4"/>
<evidence type="ECO:0000313" key="3">
    <source>
        <dbReference type="EMBL" id="TBT82467.1"/>
    </source>
</evidence>
<sequence>MGSVRTSIFGRPRPSSADRRARPPQATPTPSFVMSPFTGEFGALRHDLTRVATFEDRPVGAILVVGKSIWDPQLHGPFIIDLFVHPDVRGMGVGRALLDDAVHACARAEDATLSLRVGEGTSPAALALYTRAGFQQR</sequence>
<dbReference type="GO" id="GO:0016747">
    <property type="term" value="F:acyltransferase activity, transferring groups other than amino-acyl groups"/>
    <property type="evidence" value="ECO:0007669"/>
    <property type="project" value="InterPro"/>
</dbReference>
<keyword evidence="3" id="KW-0808">Transferase</keyword>
<accession>A0A4Q9KAU4</accession>
<dbReference type="Gene3D" id="3.40.630.30">
    <property type="match status" value="1"/>
</dbReference>
<dbReference type="EMBL" id="SDMQ01000028">
    <property type="protein sequence ID" value="TBT82467.1"/>
    <property type="molecule type" value="Genomic_DNA"/>
</dbReference>
<reference evidence="3 4" key="1">
    <citation type="submission" date="2019-01" db="EMBL/GenBank/DDBJ databases">
        <title>Lactibacter flavus gen. nov., sp. nov., a novel bacterium of the family Propionibacteriaceae isolated from raw milk and dairy products.</title>
        <authorList>
            <person name="Huptas C."/>
            <person name="Wenning M."/>
            <person name="Breitenwieser F."/>
            <person name="Doll E."/>
            <person name="Von Neubeck M."/>
            <person name="Busse H.-J."/>
            <person name="Scherer S."/>
        </authorList>
    </citation>
    <scope>NUCLEOTIDE SEQUENCE [LARGE SCALE GENOMIC DNA]</scope>
    <source>
        <strain evidence="3 4">KCTC 33808</strain>
    </source>
</reference>
<organism evidence="3 4">
    <name type="scientific">Propioniciclava sinopodophylli</name>
    <dbReference type="NCBI Taxonomy" id="1837344"/>
    <lineage>
        <taxon>Bacteria</taxon>
        <taxon>Bacillati</taxon>
        <taxon>Actinomycetota</taxon>
        <taxon>Actinomycetes</taxon>
        <taxon>Propionibacteriales</taxon>
        <taxon>Propionibacteriaceae</taxon>
        <taxon>Propioniciclava</taxon>
    </lineage>
</organism>
<dbReference type="PROSITE" id="PS51186">
    <property type="entry name" value="GNAT"/>
    <property type="match status" value="1"/>
</dbReference>
<gene>
    <name evidence="3" type="ORF">ET989_14580</name>
</gene>
<feature type="domain" description="N-acetyltransferase" evidence="2">
    <location>
        <begin position="7"/>
        <end position="137"/>
    </location>
</feature>
<dbReference type="Pfam" id="PF13508">
    <property type="entry name" value="Acetyltransf_7"/>
    <property type="match status" value="1"/>
</dbReference>
<name>A0A4Q9KAU4_9ACTN</name>
<dbReference type="CDD" id="cd04301">
    <property type="entry name" value="NAT_SF"/>
    <property type="match status" value="1"/>
</dbReference>
<dbReference type="OrthoDB" id="3252279at2"/>
<evidence type="ECO:0000259" key="2">
    <source>
        <dbReference type="PROSITE" id="PS51186"/>
    </source>
</evidence>
<feature type="region of interest" description="Disordered" evidence="1">
    <location>
        <begin position="1"/>
        <end position="32"/>
    </location>
</feature>
<evidence type="ECO:0000256" key="1">
    <source>
        <dbReference type="SAM" id="MobiDB-lite"/>
    </source>
</evidence>
<dbReference type="SUPFAM" id="SSF55729">
    <property type="entry name" value="Acyl-CoA N-acyltransferases (Nat)"/>
    <property type="match status" value="1"/>
</dbReference>
<keyword evidence="4" id="KW-1185">Reference proteome</keyword>
<protein>
    <submittedName>
        <fullName evidence="3">GNAT family N-acetyltransferase</fullName>
    </submittedName>
</protein>
<proteinExistence type="predicted"/>